<dbReference type="eggNOG" id="ENOG502SBSY">
    <property type="taxonomic scope" value="Eukaryota"/>
</dbReference>
<feature type="chain" id="PRO_5002890866" evidence="1">
    <location>
        <begin position="29"/>
        <end position="90"/>
    </location>
</feature>
<dbReference type="Proteomes" id="UP000008311">
    <property type="component" value="Unassembled WGS sequence"/>
</dbReference>
<dbReference type="GO" id="GO:0045595">
    <property type="term" value="P:regulation of cell differentiation"/>
    <property type="evidence" value="ECO:0000318"/>
    <property type="project" value="GO_Central"/>
</dbReference>
<reference evidence="3" key="1">
    <citation type="journal article" date="2010" name="Nat. Biotechnol.">
        <title>Draft genome sequence of the oilseed species Ricinus communis.</title>
        <authorList>
            <person name="Chan A.P."/>
            <person name="Crabtree J."/>
            <person name="Zhao Q."/>
            <person name="Lorenzi H."/>
            <person name="Orvis J."/>
            <person name="Puiu D."/>
            <person name="Melake-Berhan A."/>
            <person name="Jones K.M."/>
            <person name="Redman J."/>
            <person name="Chen G."/>
            <person name="Cahoon E.B."/>
            <person name="Gedil M."/>
            <person name="Stanke M."/>
            <person name="Haas B.J."/>
            <person name="Wortman J.R."/>
            <person name="Fraser-Liggett C.M."/>
            <person name="Ravel J."/>
            <person name="Rabinowicz P.D."/>
        </authorList>
    </citation>
    <scope>NUCLEOTIDE SEQUENCE [LARGE SCALE GENOMIC DNA]</scope>
    <source>
        <strain evidence="3">cv. Hale</strain>
    </source>
</reference>
<protein>
    <submittedName>
        <fullName evidence="2">Uncharacterized protein</fullName>
    </submittedName>
</protein>
<dbReference type="PANTHER" id="PTHR35472">
    <property type="match status" value="1"/>
</dbReference>
<evidence type="ECO:0000313" key="2">
    <source>
        <dbReference type="EMBL" id="EEF51143.1"/>
    </source>
</evidence>
<keyword evidence="3" id="KW-1185">Reference proteome</keyword>
<sequence>MKITIASSRIAFQLLIVIILAVSHLSSCRHLHTNIGVDDQAKKTPTTLLPPQLVWHFPATSPEASAKDQIDAVYGVSLRTVPGGPNPLHN</sequence>
<dbReference type="InParanoid" id="B9RC72"/>
<gene>
    <name evidence="2" type="ORF">RCOM_1686010</name>
</gene>
<name>B9RC72_RICCO</name>
<organism evidence="2 3">
    <name type="scientific">Ricinus communis</name>
    <name type="common">Castor bean</name>
    <dbReference type="NCBI Taxonomy" id="3988"/>
    <lineage>
        <taxon>Eukaryota</taxon>
        <taxon>Viridiplantae</taxon>
        <taxon>Streptophyta</taxon>
        <taxon>Embryophyta</taxon>
        <taxon>Tracheophyta</taxon>
        <taxon>Spermatophyta</taxon>
        <taxon>Magnoliopsida</taxon>
        <taxon>eudicotyledons</taxon>
        <taxon>Gunneridae</taxon>
        <taxon>Pentapetalae</taxon>
        <taxon>rosids</taxon>
        <taxon>fabids</taxon>
        <taxon>Malpighiales</taxon>
        <taxon>Euphorbiaceae</taxon>
        <taxon>Acalyphoideae</taxon>
        <taxon>Acalypheae</taxon>
        <taxon>Ricinus</taxon>
    </lineage>
</organism>
<proteinExistence type="predicted"/>
<dbReference type="PANTHER" id="PTHR35472:SF4">
    <property type="entry name" value="DUF19 DOMAIN-CONTAINING PROTEIN"/>
    <property type="match status" value="1"/>
</dbReference>
<dbReference type="AlphaFoldDB" id="B9RC72"/>
<feature type="signal peptide" evidence="1">
    <location>
        <begin position="1"/>
        <end position="28"/>
    </location>
</feature>
<evidence type="ECO:0000313" key="3">
    <source>
        <dbReference type="Proteomes" id="UP000008311"/>
    </source>
</evidence>
<accession>B9RC72</accession>
<keyword evidence="1" id="KW-0732">Signal</keyword>
<evidence type="ECO:0000256" key="1">
    <source>
        <dbReference type="SAM" id="SignalP"/>
    </source>
</evidence>
<dbReference type="InterPro" id="IPR055317">
    <property type="entry name" value="CLE14-like"/>
</dbReference>
<dbReference type="EMBL" id="EQ973774">
    <property type="protein sequence ID" value="EEF51143.1"/>
    <property type="molecule type" value="Genomic_DNA"/>
</dbReference>